<comment type="caution">
    <text evidence="1">The sequence shown here is derived from an EMBL/GenBank/DDBJ whole genome shotgun (WGS) entry which is preliminary data.</text>
</comment>
<protein>
    <submittedName>
        <fullName evidence="1">Crotonobetainyl-CoA:carnitine CoA-transferase CaiB-like acyl-CoA transferase</fullName>
    </submittedName>
</protein>
<dbReference type="GO" id="GO:0016740">
    <property type="term" value="F:transferase activity"/>
    <property type="evidence" value="ECO:0007669"/>
    <property type="project" value="UniProtKB-KW"/>
</dbReference>
<sequence>MLKGIRVLDLTRLLPGPYATMLLGDLGAEIIKVEEPGTGDYMRGFLPRVDGVSVFFLAVNRNKKSITLNLKKERGKEIFLALAREADVIIEGFRPGVMQGLGLDYEAVRQVNPGIVYCSLSGYGQNGPYRDRAGHDINYLSVSGVLGITGVRDAQPVVPGVQVADLTGGMFAVIGILSALWQKQREGQGAYLDLSMTDGLFSMMSIHLANLMAIGTPAARGNMMLCGALTCYNVYRTMDNGYVALGALEAKFWQNFCRALGREDLVSGHSSRAVEDDPVYREVREIFLSHTRDWWRDFGEKVDCCLTPVDTAEEVLEGEYARSRGLIIDVARPGGGMLRQVRHPLVVDGVPVNKALCPPALGEHNAELYGALGLDREELALLKEQGVI</sequence>
<name>A0A5S4ZSX5_9FIRM</name>
<dbReference type="InterPro" id="IPR003673">
    <property type="entry name" value="CoA-Trfase_fam_III"/>
</dbReference>
<dbReference type="Pfam" id="PF02515">
    <property type="entry name" value="CoA_transf_3"/>
    <property type="match status" value="1"/>
</dbReference>
<dbReference type="InterPro" id="IPR023606">
    <property type="entry name" value="CoA-Trfase_III_dom_1_sf"/>
</dbReference>
<dbReference type="SUPFAM" id="SSF89796">
    <property type="entry name" value="CoA-transferase family III (CaiB/BaiF)"/>
    <property type="match status" value="1"/>
</dbReference>
<dbReference type="AlphaFoldDB" id="A0A5S4ZSX5"/>
<dbReference type="PANTHER" id="PTHR48228:SF5">
    <property type="entry name" value="ALPHA-METHYLACYL-COA RACEMASE"/>
    <property type="match status" value="1"/>
</dbReference>
<dbReference type="Gene3D" id="3.40.50.10540">
    <property type="entry name" value="Crotonobetainyl-coa:carnitine coa-transferase, domain 1"/>
    <property type="match status" value="1"/>
</dbReference>
<dbReference type="InterPro" id="IPR044855">
    <property type="entry name" value="CoA-Trfase_III_dom3_sf"/>
</dbReference>
<evidence type="ECO:0000313" key="1">
    <source>
        <dbReference type="EMBL" id="TYO96039.1"/>
    </source>
</evidence>
<dbReference type="Gene3D" id="3.30.1540.10">
    <property type="entry name" value="formyl-coa transferase, domain 3"/>
    <property type="match status" value="1"/>
</dbReference>
<dbReference type="PANTHER" id="PTHR48228">
    <property type="entry name" value="SUCCINYL-COA--D-CITRAMALATE COA-TRANSFERASE"/>
    <property type="match status" value="1"/>
</dbReference>
<keyword evidence="2" id="KW-1185">Reference proteome</keyword>
<keyword evidence="1" id="KW-0808">Transferase</keyword>
<proteinExistence type="predicted"/>
<dbReference type="Proteomes" id="UP000323166">
    <property type="component" value="Unassembled WGS sequence"/>
</dbReference>
<dbReference type="InterPro" id="IPR050509">
    <property type="entry name" value="CoA-transferase_III"/>
</dbReference>
<accession>A0A5S4ZSX5</accession>
<dbReference type="EMBL" id="VNHM01000006">
    <property type="protein sequence ID" value="TYO96039.1"/>
    <property type="molecule type" value="Genomic_DNA"/>
</dbReference>
<dbReference type="RefSeq" id="WP_166511447.1">
    <property type="nucleotide sequence ID" value="NZ_VNHM01000006.1"/>
</dbReference>
<organism evidence="1 2">
    <name type="scientific">Desulfallas thermosapovorans DSM 6562</name>
    <dbReference type="NCBI Taxonomy" id="1121431"/>
    <lineage>
        <taxon>Bacteria</taxon>
        <taxon>Bacillati</taxon>
        <taxon>Bacillota</taxon>
        <taxon>Clostridia</taxon>
        <taxon>Eubacteriales</taxon>
        <taxon>Desulfallaceae</taxon>
        <taxon>Desulfallas</taxon>
    </lineage>
</organism>
<evidence type="ECO:0000313" key="2">
    <source>
        <dbReference type="Proteomes" id="UP000323166"/>
    </source>
</evidence>
<reference evidence="1 2" key="1">
    <citation type="submission" date="2019-07" db="EMBL/GenBank/DDBJ databases">
        <title>Genomic Encyclopedia of Type Strains, Phase I: the one thousand microbial genomes (KMG-I) project.</title>
        <authorList>
            <person name="Kyrpides N."/>
        </authorList>
    </citation>
    <scope>NUCLEOTIDE SEQUENCE [LARGE SCALE GENOMIC DNA]</scope>
    <source>
        <strain evidence="1 2">DSM 6562</strain>
    </source>
</reference>
<gene>
    <name evidence="1" type="ORF">LX24_01430</name>
</gene>